<evidence type="ECO:0000256" key="1">
    <source>
        <dbReference type="ARBA" id="ARBA00023239"/>
    </source>
</evidence>
<keyword evidence="1" id="KW-0456">Lyase</keyword>
<dbReference type="InterPro" id="IPR011060">
    <property type="entry name" value="RibuloseP-bd_barrel"/>
</dbReference>
<protein>
    <submittedName>
        <fullName evidence="3">Orotidine 5'-phosphate decarboxylase</fullName>
    </submittedName>
</protein>
<feature type="domain" description="Orotidine 5'-phosphate decarboxylase" evidence="2">
    <location>
        <begin position="29"/>
        <end position="251"/>
    </location>
</feature>
<dbReference type="GO" id="GO:0006207">
    <property type="term" value="P:'de novo' pyrimidine nucleobase biosynthetic process"/>
    <property type="evidence" value="ECO:0007669"/>
    <property type="project" value="InterPro"/>
</dbReference>
<dbReference type="EMBL" id="LCEJ01000032">
    <property type="protein sequence ID" value="KKS70225.1"/>
    <property type="molecule type" value="Genomic_DNA"/>
</dbReference>
<dbReference type="GO" id="GO:0004590">
    <property type="term" value="F:orotidine-5'-phosphate decarboxylase activity"/>
    <property type="evidence" value="ECO:0007669"/>
    <property type="project" value="InterPro"/>
</dbReference>
<gene>
    <name evidence="3" type="ORF">UV41_C0032G0003</name>
</gene>
<proteinExistence type="predicted"/>
<sequence>MAQSRELPTDSGAEPGAQERKPLISIQRSVIPACDVGDLDVFEKIVRETSDIEGIGGYKIGLELVAPFGLIEVMRRGREYTNKPFIYDHQKAGNDIPELGVKFAEGLRKAGVESAILFPFSSPVTQSEWTKACQEAGLTVIVGGHMTHQQFLESEGGYIADSAPERIYRLGAQMGVRDFVVPGNKVESVNKYRELLEEILGESNFTLYAPGFIAQGGVIADAGKAAGRNWHAIVGSGIYRAQNMREAAQQMVSQIT</sequence>
<reference evidence="3 4" key="1">
    <citation type="journal article" date="2015" name="Nature">
        <title>rRNA introns, odd ribosomes, and small enigmatic genomes across a large radiation of phyla.</title>
        <authorList>
            <person name="Brown C.T."/>
            <person name="Hug L.A."/>
            <person name="Thomas B.C."/>
            <person name="Sharon I."/>
            <person name="Castelle C.J."/>
            <person name="Singh A."/>
            <person name="Wilkins M.J."/>
            <person name="Williams K.H."/>
            <person name="Banfield J.F."/>
        </authorList>
    </citation>
    <scope>NUCLEOTIDE SEQUENCE [LARGE SCALE GENOMIC DNA]</scope>
</reference>
<dbReference type="SMART" id="SM00934">
    <property type="entry name" value="OMPdecase"/>
    <property type="match status" value="1"/>
</dbReference>
<dbReference type="SUPFAM" id="SSF51366">
    <property type="entry name" value="Ribulose-phoshate binding barrel"/>
    <property type="match status" value="1"/>
</dbReference>
<dbReference type="Gene3D" id="3.20.20.70">
    <property type="entry name" value="Aldolase class I"/>
    <property type="match status" value="1"/>
</dbReference>
<evidence type="ECO:0000313" key="3">
    <source>
        <dbReference type="EMBL" id="KKS70225.1"/>
    </source>
</evidence>
<dbReference type="InterPro" id="IPR013785">
    <property type="entry name" value="Aldolase_TIM"/>
</dbReference>
<evidence type="ECO:0000313" key="4">
    <source>
        <dbReference type="Proteomes" id="UP000034785"/>
    </source>
</evidence>
<comment type="caution">
    <text evidence="3">The sequence shown here is derived from an EMBL/GenBank/DDBJ whole genome shotgun (WGS) entry which is preliminary data.</text>
</comment>
<dbReference type="Proteomes" id="UP000034785">
    <property type="component" value="Unassembled WGS sequence"/>
</dbReference>
<name>A0A0G1BA34_9BACT</name>
<organism evidence="3 4">
    <name type="scientific">Candidatus Daviesbacteria bacterium GW2011_GWA2_42_7</name>
    <dbReference type="NCBI Taxonomy" id="1618425"/>
    <lineage>
        <taxon>Bacteria</taxon>
        <taxon>Candidatus Daviesiibacteriota</taxon>
    </lineage>
</organism>
<evidence type="ECO:0000259" key="2">
    <source>
        <dbReference type="SMART" id="SM00934"/>
    </source>
</evidence>
<dbReference type="AlphaFoldDB" id="A0A0G1BA34"/>
<dbReference type="InterPro" id="IPR001754">
    <property type="entry name" value="OMPdeCOase_dom"/>
</dbReference>
<accession>A0A0G1BA34</accession>
<dbReference type="Pfam" id="PF00215">
    <property type="entry name" value="OMPdecase"/>
    <property type="match status" value="1"/>
</dbReference>